<dbReference type="SMART" id="SM00440">
    <property type="entry name" value="ZnF_C2C2"/>
    <property type="match status" value="1"/>
</dbReference>
<dbReference type="GO" id="GO:0005730">
    <property type="term" value="C:nucleolus"/>
    <property type="evidence" value="ECO:0007669"/>
    <property type="project" value="UniProtKB-SubCell"/>
</dbReference>
<dbReference type="InterPro" id="IPR034012">
    <property type="entry name" value="Zn_ribbon_RPB9_C"/>
</dbReference>
<dbReference type="SUPFAM" id="SSF57783">
    <property type="entry name" value="Zinc beta-ribbon"/>
    <property type="match status" value="2"/>
</dbReference>
<keyword evidence="4" id="KW-0862">Zinc</keyword>
<dbReference type="GO" id="GO:0001193">
    <property type="term" value="P:maintenance of transcriptional fidelity during transcription elongation by RNA polymerase II"/>
    <property type="evidence" value="ECO:0007669"/>
    <property type="project" value="TreeGrafter"/>
</dbReference>
<dbReference type="SMART" id="SM00661">
    <property type="entry name" value="RPOL9"/>
    <property type="match status" value="1"/>
</dbReference>
<evidence type="ECO:0000256" key="2">
    <source>
        <dbReference type="ARBA" id="ARBA00022723"/>
    </source>
</evidence>
<dbReference type="PANTHER" id="PTHR11239:SF1">
    <property type="entry name" value="DNA-DIRECTED RNA POLYMERASE II SUBUNIT RPB9"/>
    <property type="match status" value="1"/>
</dbReference>
<reference evidence="10 11" key="1">
    <citation type="journal article" date="2018" name="Plant J.">
        <title>Genome sequences of Chlorella sorokiniana UTEX 1602 and Micractinium conductrix SAG 241.80: implications to maltose excretion by a green alga.</title>
        <authorList>
            <person name="Arriola M.B."/>
            <person name="Velmurugan N."/>
            <person name="Zhang Y."/>
            <person name="Plunkett M.H."/>
            <person name="Hondzo H."/>
            <person name="Barney B.M."/>
        </authorList>
    </citation>
    <scope>NUCLEOTIDE SEQUENCE [LARGE SCALE GENOMIC DNA]</scope>
    <source>
        <strain evidence="10 11">SAG 241.80</strain>
    </source>
</reference>
<comment type="caution">
    <text evidence="10">The sequence shown here is derived from an EMBL/GenBank/DDBJ whole genome shotgun (WGS) entry which is preliminary data.</text>
</comment>
<keyword evidence="5" id="KW-0539">Nucleus</keyword>
<protein>
    <submittedName>
        <fullName evidence="10">DNA-directed RNA polymerases IV and V subunit 9A</fullName>
    </submittedName>
</protein>
<comment type="subcellular location">
    <subcellularLocation>
        <location evidence="1">Nucleus</location>
        <location evidence="1">Nucleolus</location>
    </subcellularLocation>
</comment>
<dbReference type="GO" id="GO:0003899">
    <property type="term" value="F:DNA-directed RNA polymerase activity"/>
    <property type="evidence" value="ECO:0007669"/>
    <property type="project" value="InterPro"/>
</dbReference>
<evidence type="ECO:0000313" key="10">
    <source>
        <dbReference type="EMBL" id="PSC76043.1"/>
    </source>
</evidence>
<dbReference type="GO" id="GO:0006283">
    <property type="term" value="P:transcription-coupled nucleotide-excision repair"/>
    <property type="evidence" value="ECO:0007669"/>
    <property type="project" value="TreeGrafter"/>
</dbReference>
<evidence type="ECO:0000256" key="6">
    <source>
        <dbReference type="PROSITE-ProRule" id="PRU00472"/>
    </source>
</evidence>
<evidence type="ECO:0000256" key="4">
    <source>
        <dbReference type="ARBA" id="ARBA00022833"/>
    </source>
</evidence>
<dbReference type="CDD" id="cd10508">
    <property type="entry name" value="Zn-ribbon_RPB9"/>
    <property type="match status" value="1"/>
</dbReference>
<evidence type="ECO:0000256" key="7">
    <source>
        <dbReference type="RuleBase" id="RU003474"/>
    </source>
</evidence>
<dbReference type="Gene3D" id="2.20.25.10">
    <property type="match status" value="2"/>
</dbReference>
<dbReference type="Pfam" id="PF01096">
    <property type="entry name" value="Zn_ribbon_TFIIS"/>
    <property type="match status" value="1"/>
</dbReference>
<keyword evidence="11" id="KW-1185">Reference proteome</keyword>
<dbReference type="InterPro" id="IPR012164">
    <property type="entry name" value="Rpa12/Rpb9/Rpc10/TFS"/>
</dbReference>
<dbReference type="PROSITE" id="PS51133">
    <property type="entry name" value="ZF_TFIIS_2"/>
    <property type="match status" value="1"/>
</dbReference>
<feature type="compositionally biased region" description="Low complexity" evidence="8">
    <location>
        <begin position="367"/>
        <end position="381"/>
    </location>
</feature>
<dbReference type="InterPro" id="IPR001529">
    <property type="entry name" value="Zn_ribbon_RPB9"/>
</dbReference>
<name>A0A2P6VPL7_9CHLO</name>
<dbReference type="AlphaFoldDB" id="A0A2P6VPL7"/>
<dbReference type="GO" id="GO:0008270">
    <property type="term" value="F:zinc ion binding"/>
    <property type="evidence" value="ECO:0007669"/>
    <property type="project" value="UniProtKB-KW"/>
</dbReference>
<accession>A0A2P6VPL7</accession>
<feature type="region of interest" description="Disordered" evidence="8">
    <location>
        <begin position="155"/>
        <end position="189"/>
    </location>
</feature>
<dbReference type="GO" id="GO:0005665">
    <property type="term" value="C:RNA polymerase II, core complex"/>
    <property type="evidence" value="ECO:0007669"/>
    <property type="project" value="TreeGrafter"/>
</dbReference>
<evidence type="ECO:0000313" key="11">
    <source>
        <dbReference type="Proteomes" id="UP000239649"/>
    </source>
</evidence>
<dbReference type="GO" id="GO:0006367">
    <property type="term" value="P:transcription initiation at RNA polymerase II promoter"/>
    <property type="evidence" value="ECO:0007669"/>
    <property type="project" value="TreeGrafter"/>
</dbReference>
<evidence type="ECO:0000256" key="8">
    <source>
        <dbReference type="SAM" id="MobiDB-lite"/>
    </source>
</evidence>
<dbReference type="STRING" id="554055.A0A2P6VPL7"/>
<gene>
    <name evidence="10" type="primary">g650</name>
    <name evidence="10" type="ORF">C2E20_0650</name>
</gene>
<sequence length="392" mass="43958">MTGAGPKLRFCPESNDLLYPKEDKERKVLVYFCRSCQYQEDADPSEWCVYRNEVQHTSREKNVVLQDVRSDPTLPRTRDVRCPICQHDEAVFFTSSTEEGMSLFFMCTSCSHRWRDNPANAGTSPAATRWPRPPARPPWGLRMAAKRVHRIAAEADGSQPGPGGTSGGAASRPQGPQATPPWDKEPVGDGRDELRQRLREHTRLGQEQKLQLVRQKLREQETLWLERFESFDRSGDLLARDSMHSLWESTSEQLHLLQLDPDEFIRKHGMSHGLKAEAPAAAMAKPASKPAAASAAAAGADLQVPAQQKIQQFKPRRFSAVELLQREREKLRESEQFWLERFGAPARRGRRKSRPRRRPAGGTHVGACSCSTASPCCTEPCPAWPETSGGPS</sequence>
<dbReference type="EMBL" id="LHPF02000001">
    <property type="protein sequence ID" value="PSC76043.1"/>
    <property type="molecule type" value="Genomic_DNA"/>
</dbReference>
<dbReference type="Proteomes" id="UP000239649">
    <property type="component" value="Unassembled WGS sequence"/>
</dbReference>
<dbReference type="GO" id="GO:0003676">
    <property type="term" value="F:nucleic acid binding"/>
    <property type="evidence" value="ECO:0007669"/>
    <property type="project" value="InterPro"/>
</dbReference>
<keyword evidence="7 10" id="KW-0240">DNA-directed RNA polymerase</keyword>
<dbReference type="Pfam" id="PF02150">
    <property type="entry name" value="Zn_ribbon_RPB9"/>
    <property type="match status" value="1"/>
</dbReference>
<dbReference type="OrthoDB" id="282270at2759"/>
<feature type="domain" description="TFIIS-type" evidence="9">
    <location>
        <begin position="78"/>
        <end position="115"/>
    </location>
</feature>
<dbReference type="InterPro" id="IPR001222">
    <property type="entry name" value="Znf_TFIIS"/>
</dbReference>
<feature type="region of interest" description="Disordered" evidence="8">
    <location>
        <begin position="346"/>
        <end position="392"/>
    </location>
</feature>
<evidence type="ECO:0000256" key="5">
    <source>
        <dbReference type="ARBA" id="ARBA00023242"/>
    </source>
</evidence>
<feature type="compositionally biased region" description="Basic residues" evidence="8">
    <location>
        <begin position="347"/>
        <end position="359"/>
    </location>
</feature>
<evidence type="ECO:0000259" key="9">
    <source>
        <dbReference type="PROSITE" id="PS51133"/>
    </source>
</evidence>
<organism evidence="10 11">
    <name type="scientific">Micractinium conductrix</name>
    <dbReference type="NCBI Taxonomy" id="554055"/>
    <lineage>
        <taxon>Eukaryota</taxon>
        <taxon>Viridiplantae</taxon>
        <taxon>Chlorophyta</taxon>
        <taxon>core chlorophytes</taxon>
        <taxon>Trebouxiophyceae</taxon>
        <taxon>Chlorellales</taxon>
        <taxon>Chlorellaceae</taxon>
        <taxon>Chlorella clade</taxon>
        <taxon>Micractinium</taxon>
    </lineage>
</organism>
<keyword evidence="3 6" id="KW-0863">Zinc-finger</keyword>
<keyword evidence="7" id="KW-0804">Transcription</keyword>
<evidence type="ECO:0000256" key="1">
    <source>
        <dbReference type="ARBA" id="ARBA00004604"/>
    </source>
</evidence>
<comment type="similarity">
    <text evidence="7">Belongs to the archaeal rpoM/eukaryotic RPA12/RPB9/RPC11 RNA polymerase family.</text>
</comment>
<dbReference type="PANTHER" id="PTHR11239">
    <property type="entry name" value="DNA-DIRECTED RNA POLYMERASE"/>
    <property type="match status" value="1"/>
</dbReference>
<proteinExistence type="inferred from homology"/>
<keyword evidence="2 7" id="KW-0479">Metal-binding</keyword>
<evidence type="ECO:0000256" key="3">
    <source>
        <dbReference type="ARBA" id="ARBA00022771"/>
    </source>
</evidence>